<reference evidence="2" key="2">
    <citation type="submission" date="2015-01" db="EMBL/GenBank/DDBJ databases">
        <title>Evolutionary Origins and Diversification of the Mycorrhizal Mutualists.</title>
        <authorList>
            <consortium name="DOE Joint Genome Institute"/>
            <consortium name="Mycorrhizal Genomics Consortium"/>
            <person name="Kohler A."/>
            <person name="Kuo A."/>
            <person name="Nagy L.G."/>
            <person name="Floudas D."/>
            <person name="Copeland A."/>
            <person name="Barry K.W."/>
            <person name="Cichocki N."/>
            <person name="Veneault-Fourrey C."/>
            <person name="LaButti K."/>
            <person name="Lindquist E.A."/>
            <person name="Lipzen A."/>
            <person name="Lundell T."/>
            <person name="Morin E."/>
            <person name="Murat C."/>
            <person name="Riley R."/>
            <person name="Ohm R."/>
            <person name="Sun H."/>
            <person name="Tunlid A."/>
            <person name="Henrissat B."/>
            <person name="Grigoriev I.V."/>
            <person name="Hibbett D.S."/>
            <person name="Martin F."/>
        </authorList>
    </citation>
    <scope>NUCLEOTIDE SEQUENCE [LARGE SCALE GENOMIC DNA]</scope>
    <source>
        <strain evidence="2">h7</strain>
    </source>
</reference>
<proteinExistence type="predicted"/>
<gene>
    <name evidence="1" type="ORF">M413DRAFT_448301</name>
</gene>
<dbReference type="Proteomes" id="UP000053424">
    <property type="component" value="Unassembled WGS sequence"/>
</dbReference>
<organism evidence="1 2">
    <name type="scientific">Hebeloma cylindrosporum</name>
    <dbReference type="NCBI Taxonomy" id="76867"/>
    <lineage>
        <taxon>Eukaryota</taxon>
        <taxon>Fungi</taxon>
        <taxon>Dikarya</taxon>
        <taxon>Basidiomycota</taxon>
        <taxon>Agaricomycotina</taxon>
        <taxon>Agaricomycetes</taxon>
        <taxon>Agaricomycetidae</taxon>
        <taxon>Agaricales</taxon>
        <taxon>Agaricineae</taxon>
        <taxon>Hymenogastraceae</taxon>
        <taxon>Hebeloma</taxon>
    </lineage>
</organism>
<keyword evidence="2" id="KW-1185">Reference proteome</keyword>
<dbReference type="AlphaFoldDB" id="A0A0C3C2E8"/>
<sequence length="340" mass="38767">MSFLHSVYTRAFRISLNQRKGNGLLGREIGAVVAPRNLRRWFSTSRRSAGPCVINTLNPERLVHKGQEICDISGRSSVGLSLCDQYTRFIYTAHIPFPSGTKGILYYNQPPALPPMAGELRFRICDDPSQFAHGRDLEIESGTPWNMPLVNIVRIGYYKGIRDLLLDEGFIDHGLVADLENMKCVGSGWKRRGISLYDIGQPFSVKLDRTHIDVTLNTRSRMRMVYFCPFVIAAEMFKPFSGRIRARFELQSKESGSPQAIQLRVLEILSPITRNPLPVDFISRKTFDEPRPGELIMRRKRKCDRSAKPWALSLTRTSRNAETVKAFLEERALEKEKYGV</sequence>
<dbReference type="HOGENOM" id="CLU_066045_0_0_1"/>
<accession>A0A0C3C2E8</accession>
<evidence type="ECO:0000313" key="1">
    <source>
        <dbReference type="EMBL" id="KIM37796.1"/>
    </source>
</evidence>
<reference evidence="1 2" key="1">
    <citation type="submission" date="2014-04" db="EMBL/GenBank/DDBJ databases">
        <authorList>
            <consortium name="DOE Joint Genome Institute"/>
            <person name="Kuo A."/>
            <person name="Gay G."/>
            <person name="Dore J."/>
            <person name="Kohler A."/>
            <person name="Nagy L.G."/>
            <person name="Floudas D."/>
            <person name="Copeland A."/>
            <person name="Barry K.W."/>
            <person name="Cichocki N."/>
            <person name="Veneault-Fourrey C."/>
            <person name="LaButti K."/>
            <person name="Lindquist E.A."/>
            <person name="Lipzen A."/>
            <person name="Lundell T."/>
            <person name="Morin E."/>
            <person name="Murat C."/>
            <person name="Sun H."/>
            <person name="Tunlid A."/>
            <person name="Henrissat B."/>
            <person name="Grigoriev I.V."/>
            <person name="Hibbett D.S."/>
            <person name="Martin F."/>
            <person name="Nordberg H.P."/>
            <person name="Cantor M.N."/>
            <person name="Hua S.X."/>
        </authorList>
    </citation>
    <scope>NUCLEOTIDE SEQUENCE [LARGE SCALE GENOMIC DNA]</scope>
    <source>
        <strain evidence="2">h7</strain>
    </source>
</reference>
<dbReference type="OrthoDB" id="2961574at2759"/>
<dbReference type="EMBL" id="KN831795">
    <property type="protein sequence ID" value="KIM37796.1"/>
    <property type="molecule type" value="Genomic_DNA"/>
</dbReference>
<name>A0A0C3C2E8_HEBCY</name>
<protein>
    <submittedName>
        <fullName evidence="1">Uncharacterized protein</fullName>
    </submittedName>
</protein>
<evidence type="ECO:0000313" key="2">
    <source>
        <dbReference type="Proteomes" id="UP000053424"/>
    </source>
</evidence>